<proteinExistence type="inferred from homology"/>
<dbReference type="GO" id="GO:0005615">
    <property type="term" value="C:extracellular space"/>
    <property type="evidence" value="ECO:0007669"/>
    <property type="project" value="InterPro"/>
</dbReference>
<reference evidence="3 4" key="1">
    <citation type="submission" date="2014-04" db="EMBL/GenBank/DDBJ databases">
        <authorList>
            <consortium name="DOE Joint Genome Institute"/>
            <person name="Kuo A."/>
            <person name="Kohler A."/>
            <person name="Nagy L.G."/>
            <person name="Floudas D."/>
            <person name="Copeland A."/>
            <person name="Barry K.W."/>
            <person name="Cichocki N."/>
            <person name="Veneault-Fourrey C."/>
            <person name="LaButti K."/>
            <person name="Lindquist E.A."/>
            <person name="Lipzen A."/>
            <person name="Lundell T."/>
            <person name="Morin E."/>
            <person name="Murat C."/>
            <person name="Sun H."/>
            <person name="Tunlid A."/>
            <person name="Henrissat B."/>
            <person name="Grigoriev I.V."/>
            <person name="Hibbett D.S."/>
            <person name="Martin F."/>
            <person name="Nordberg H.P."/>
            <person name="Cantor M.N."/>
            <person name="Hua S.X."/>
        </authorList>
    </citation>
    <scope>NUCLEOTIDE SEQUENCE [LARGE SCALE GENOMIC DNA]</scope>
    <source>
        <strain evidence="3 4">Foug A</strain>
    </source>
</reference>
<comment type="similarity">
    <text evidence="1">Belongs to the peptidase M36 family.</text>
</comment>
<dbReference type="Gene3D" id="1.10.390.10">
    <property type="entry name" value="Neutral Protease Domain 2"/>
    <property type="match status" value="1"/>
</dbReference>
<feature type="non-terminal residue" evidence="3">
    <location>
        <position position="1"/>
    </location>
</feature>
<organism evidence="3 4">
    <name type="scientific">Scleroderma citrinum Foug A</name>
    <dbReference type="NCBI Taxonomy" id="1036808"/>
    <lineage>
        <taxon>Eukaryota</taxon>
        <taxon>Fungi</taxon>
        <taxon>Dikarya</taxon>
        <taxon>Basidiomycota</taxon>
        <taxon>Agaricomycotina</taxon>
        <taxon>Agaricomycetes</taxon>
        <taxon>Agaricomycetidae</taxon>
        <taxon>Boletales</taxon>
        <taxon>Sclerodermatineae</taxon>
        <taxon>Sclerodermataceae</taxon>
        <taxon>Scleroderma</taxon>
    </lineage>
</organism>
<accession>A0A0C3DHN3</accession>
<name>A0A0C3DHN3_9AGAM</name>
<evidence type="ECO:0000256" key="2">
    <source>
        <dbReference type="SAM" id="MobiDB-lite"/>
    </source>
</evidence>
<reference evidence="4" key="2">
    <citation type="submission" date="2015-01" db="EMBL/GenBank/DDBJ databases">
        <title>Evolutionary Origins and Diversification of the Mycorrhizal Mutualists.</title>
        <authorList>
            <consortium name="DOE Joint Genome Institute"/>
            <consortium name="Mycorrhizal Genomics Consortium"/>
            <person name="Kohler A."/>
            <person name="Kuo A."/>
            <person name="Nagy L.G."/>
            <person name="Floudas D."/>
            <person name="Copeland A."/>
            <person name="Barry K.W."/>
            <person name="Cichocki N."/>
            <person name="Veneault-Fourrey C."/>
            <person name="LaButti K."/>
            <person name="Lindquist E.A."/>
            <person name="Lipzen A."/>
            <person name="Lundell T."/>
            <person name="Morin E."/>
            <person name="Murat C."/>
            <person name="Riley R."/>
            <person name="Ohm R."/>
            <person name="Sun H."/>
            <person name="Tunlid A."/>
            <person name="Henrissat B."/>
            <person name="Grigoriev I.V."/>
            <person name="Hibbett D.S."/>
            <person name="Martin F."/>
        </authorList>
    </citation>
    <scope>NUCLEOTIDE SEQUENCE [LARGE SCALE GENOMIC DNA]</scope>
    <source>
        <strain evidence="4">Foug A</strain>
    </source>
</reference>
<keyword evidence="1" id="KW-0964">Secreted</keyword>
<dbReference type="GO" id="GO:0004222">
    <property type="term" value="F:metalloendopeptidase activity"/>
    <property type="evidence" value="ECO:0007669"/>
    <property type="project" value="InterPro"/>
</dbReference>
<dbReference type="InterPro" id="IPR027268">
    <property type="entry name" value="Peptidase_M4/M1_CTD_sf"/>
</dbReference>
<dbReference type="EMBL" id="KN822126">
    <property type="protein sequence ID" value="KIM55859.1"/>
    <property type="molecule type" value="Genomic_DNA"/>
</dbReference>
<dbReference type="InterPro" id="IPR001842">
    <property type="entry name" value="Peptidase_M36"/>
</dbReference>
<keyword evidence="1" id="KW-0479">Metal-binding</keyword>
<protein>
    <recommendedName>
        <fullName evidence="1">Extracellular metalloproteinase</fullName>
        <ecNumber evidence="1">3.4.24.-</ecNumber>
    </recommendedName>
    <alternativeName>
        <fullName evidence="1">Fungalysin</fullName>
    </alternativeName>
</protein>
<evidence type="ECO:0000313" key="4">
    <source>
        <dbReference type="Proteomes" id="UP000053989"/>
    </source>
</evidence>
<dbReference type="Proteomes" id="UP000053989">
    <property type="component" value="Unassembled WGS sequence"/>
</dbReference>
<comment type="subcellular location">
    <subcellularLocation>
        <location evidence="1">Secreted</location>
    </subcellularLocation>
</comment>
<keyword evidence="1" id="KW-0378">Hydrolase</keyword>
<keyword evidence="4" id="KW-1185">Reference proteome</keyword>
<dbReference type="HOGENOM" id="CLU_2256551_0_0_1"/>
<keyword evidence="1" id="KW-0865">Zymogen</keyword>
<dbReference type="GO" id="GO:0008270">
    <property type="term" value="F:zinc ion binding"/>
    <property type="evidence" value="ECO:0007669"/>
    <property type="project" value="InterPro"/>
</dbReference>
<dbReference type="OrthoDB" id="3227768at2759"/>
<dbReference type="InParanoid" id="A0A0C3DHN3"/>
<dbReference type="GO" id="GO:0006508">
    <property type="term" value="P:proteolysis"/>
    <property type="evidence" value="ECO:0007669"/>
    <property type="project" value="UniProtKB-KW"/>
</dbReference>
<dbReference type="Pfam" id="PF02128">
    <property type="entry name" value="Peptidase_M36"/>
    <property type="match status" value="1"/>
</dbReference>
<dbReference type="AlphaFoldDB" id="A0A0C3DHN3"/>
<evidence type="ECO:0000313" key="3">
    <source>
        <dbReference type="EMBL" id="KIM55859.1"/>
    </source>
</evidence>
<keyword evidence="1" id="KW-0645">Protease</keyword>
<evidence type="ECO:0000256" key="1">
    <source>
        <dbReference type="RuleBase" id="RU364017"/>
    </source>
</evidence>
<comment type="cofactor">
    <cofactor evidence="1">
        <name>Zn(2+)</name>
        <dbReference type="ChEBI" id="CHEBI:29105"/>
    </cofactor>
</comment>
<sequence>PMVSKHGNTLSLQRVIQGMNLRSYSPSFLSTARTTGGEKSCAVWAGFAERSSGLDASVVGQTSWRRKVRTSVGPELDPKPGNPDEECGPFGLCWSWKDKNGQYK</sequence>
<gene>
    <name evidence="3" type="ORF">SCLCIDRAFT_133799</name>
</gene>
<dbReference type="EC" id="3.4.24.-" evidence="1"/>
<keyword evidence="1" id="KW-0862">Zinc</keyword>
<feature type="region of interest" description="Disordered" evidence="2">
    <location>
        <begin position="69"/>
        <end position="89"/>
    </location>
</feature>
<keyword evidence="1" id="KW-0482">Metalloprotease</keyword>